<dbReference type="Proteomes" id="UP000654913">
    <property type="component" value="Chromosome 8"/>
</dbReference>
<gene>
    <name evidence="5" type="ORF">APUU_80764A</name>
</gene>
<dbReference type="PROSITE" id="PS50088">
    <property type="entry name" value="ANK_REPEAT"/>
    <property type="match status" value="4"/>
</dbReference>
<dbReference type="AlphaFoldDB" id="A0A7R8ATI5"/>
<dbReference type="PANTHER" id="PTHR24198">
    <property type="entry name" value="ANKYRIN REPEAT AND PROTEIN KINASE DOMAIN-CONTAINING PROTEIN"/>
    <property type="match status" value="1"/>
</dbReference>
<dbReference type="KEGG" id="apuu:APUU_80764A"/>
<dbReference type="GO" id="GO:0005737">
    <property type="term" value="C:cytoplasm"/>
    <property type="evidence" value="ECO:0007669"/>
    <property type="project" value="TreeGrafter"/>
</dbReference>
<name>A0A7R8ATI5_9EURO</name>
<evidence type="ECO:0000259" key="4">
    <source>
        <dbReference type="PROSITE" id="PS50181"/>
    </source>
</evidence>
<feature type="domain" description="F-box" evidence="4">
    <location>
        <begin position="3"/>
        <end position="48"/>
    </location>
</feature>
<keyword evidence="2 3" id="KW-0040">ANK repeat</keyword>
<feature type="repeat" description="ANK" evidence="3">
    <location>
        <begin position="647"/>
        <end position="679"/>
    </location>
</feature>
<keyword evidence="6" id="KW-1185">Reference proteome</keyword>
<dbReference type="OrthoDB" id="4454093at2759"/>
<dbReference type="PROSITE" id="PS50297">
    <property type="entry name" value="ANK_REP_REGION"/>
    <property type="match status" value="2"/>
</dbReference>
<evidence type="ECO:0000256" key="2">
    <source>
        <dbReference type="ARBA" id="ARBA00023043"/>
    </source>
</evidence>
<dbReference type="PANTHER" id="PTHR24198:SF165">
    <property type="entry name" value="ANKYRIN REPEAT-CONTAINING PROTEIN-RELATED"/>
    <property type="match status" value="1"/>
</dbReference>
<dbReference type="InterPro" id="IPR001810">
    <property type="entry name" value="F-box_dom"/>
</dbReference>
<dbReference type="RefSeq" id="XP_041562647.1">
    <property type="nucleotide sequence ID" value="XM_041697081.1"/>
</dbReference>
<dbReference type="InterPro" id="IPR036047">
    <property type="entry name" value="F-box-like_dom_sf"/>
</dbReference>
<dbReference type="PROSITE" id="PS50181">
    <property type="entry name" value="FBOX"/>
    <property type="match status" value="1"/>
</dbReference>
<evidence type="ECO:0000313" key="5">
    <source>
        <dbReference type="EMBL" id="BCS30461.1"/>
    </source>
</evidence>
<dbReference type="Pfam" id="PF00646">
    <property type="entry name" value="F-box"/>
    <property type="match status" value="1"/>
</dbReference>
<evidence type="ECO:0000313" key="6">
    <source>
        <dbReference type="Proteomes" id="UP000654913"/>
    </source>
</evidence>
<feature type="repeat" description="ANK" evidence="3">
    <location>
        <begin position="681"/>
        <end position="713"/>
    </location>
</feature>
<dbReference type="InterPro" id="IPR002110">
    <property type="entry name" value="Ankyrin_rpt"/>
</dbReference>
<keyword evidence="1" id="KW-0677">Repeat</keyword>
<dbReference type="SUPFAM" id="SSF81383">
    <property type="entry name" value="F-box domain"/>
    <property type="match status" value="1"/>
</dbReference>
<reference evidence="5" key="2">
    <citation type="submission" date="2021-02" db="EMBL/GenBank/DDBJ databases">
        <title>Aspergillus puulaauensis MK2 genome sequence.</title>
        <authorList>
            <person name="Futagami T."/>
            <person name="Mori K."/>
            <person name="Kadooka C."/>
            <person name="Tanaka T."/>
        </authorList>
    </citation>
    <scope>NUCLEOTIDE SEQUENCE</scope>
    <source>
        <strain evidence="5">MK2</strain>
    </source>
</reference>
<dbReference type="GeneID" id="64980458"/>
<sequence>MESPLLFKLPAEIIFNIAHHLPIKTLFALSITSKSARNILHNEVKRELDSRSALVWGEIEVHNFELSNVPGLAEHPLYRALVSNFKRLVTACQEGDAYLVRRILCNGVSPNPPSSEWEWLTPLQAASRGNHRETIRILLDTGAKITSELSNSAEAAVDIVRLFCSGNQDAETVALLLGCPGMIEADYLEESLKADISHISCSRNLPVSAISMLMSCGLWSDDASLFDGQGYTPTGAAIAQTGSPSSTPSQQLEKVRFLLQDQLRRDQPCLSQLGQYPIDVAAARGSPAVMRMLLHEFSADPNLHSTDEDHDTPLCAVIQRHEYEHGHEMVEMLLDAGAICNIDAVQYSIRHGGRSLRLLFDTCISHYGLQSADILLVAAAQLGDVTIIQQILSSWETEGIKSQQHIVARALFRAARFNHSNAFEALLPHVENSKVDDDKWDDLLGAVRGCTDSMLHTLLGRFSLHPDPTNARQPGCLTVMTRLVQHIVLYRPLDILSLALSRVQGPILQEEVEHILDNLAKQGATDAVAVFLEYVELPGAVTQTQANAAPAGLFGGLNGFVGGFIGFGGGLREKINPLCTAVKHGHLAVSQALAKWRPRYLHERGADNELPVVIATTAHRPDILAMLLSAGASPTPPPYSIGGFAPKEDGPCVLAAERGYIDILRVLLAHGCDVDTRHRESEMTLLSFAALNGHTATARFLLDHGANINAVDKMKRTALSYAAMRGASTTRLLLESGAAVDGLDVDDKTPFFLTMIEGRHVMNSRMYYRAELAAKSGCHIAISPRAASLSTAAVQARLDICRLLLEYGASPLDGNGIPGYPLALENDLGEILQLYIELGMVPVDVVDGEKRTLLLRAVEKGYLSVARVLVDAGCDVSRADVKGRTPLQLAESDEMVKNGQDFVFAEVAWVNLSGPVPCLSLFYRLISDEAILLPRVFL</sequence>
<dbReference type="Pfam" id="PF12796">
    <property type="entry name" value="Ank_2"/>
    <property type="match status" value="1"/>
</dbReference>
<dbReference type="SUPFAM" id="SSF48403">
    <property type="entry name" value="Ankyrin repeat"/>
    <property type="match status" value="2"/>
</dbReference>
<dbReference type="SMART" id="SM00248">
    <property type="entry name" value="ANK"/>
    <property type="match status" value="10"/>
</dbReference>
<proteinExistence type="predicted"/>
<evidence type="ECO:0000256" key="1">
    <source>
        <dbReference type="ARBA" id="ARBA00022737"/>
    </source>
</evidence>
<dbReference type="InterPro" id="IPR036770">
    <property type="entry name" value="Ankyrin_rpt-contain_sf"/>
</dbReference>
<protein>
    <recommendedName>
        <fullName evidence="4">F-box domain-containing protein</fullName>
    </recommendedName>
</protein>
<dbReference type="EMBL" id="AP024450">
    <property type="protein sequence ID" value="BCS30461.1"/>
    <property type="molecule type" value="Genomic_DNA"/>
</dbReference>
<reference evidence="5" key="1">
    <citation type="submission" date="2021-01" db="EMBL/GenBank/DDBJ databases">
        <authorList>
            <consortium name="Aspergillus puulaauensis MK2 genome sequencing consortium"/>
            <person name="Kazuki M."/>
            <person name="Futagami T."/>
        </authorList>
    </citation>
    <scope>NUCLEOTIDE SEQUENCE</scope>
    <source>
        <strain evidence="5">MK2</strain>
    </source>
</reference>
<evidence type="ECO:0000256" key="3">
    <source>
        <dbReference type="PROSITE-ProRule" id="PRU00023"/>
    </source>
</evidence>
<accession>A0A7R8ATI5</accession>
<organism evidence="5 6">
    <name type="scientific">Aspergillus puulaauensis</name>
    <dbReference type="NCBI Taxonomy" id="1220207"/>
    <lineage>
        <taxon>Eukaryota</taxon>
        <taxon>Fungi</taxon>
        <taxon>Dikarya</taxon>
        <taxon>Ascomycota</taxon>
        <taxon>Pezizomycotina</taxon>
        <taxon>Eurotiomycetes</taxon>
        <taxon>Eurotiomycetidae</taxon>
        <taxon>Eurotiales</taxon>
        <taxon>Aspergillaceae</taxon>
        <taxon>Aspergillus</taxon>
    </lineage>
</organism>
<feature type="repeat" description="ANK" evidence="3">
    <location>
        <begin position="849"/>
        <end position="881"/>
    </location>
</feature>
<feature type="repeat" description="ANK" evidence="3">
    <location>
        <begin position="118"/>
        <end position="150"/>
    </location>
</feature>
<dbReference type="Gene3D" id="1.25.40.20">
    <property type="entry name" value="Ankyrin repeat-containing domain"/>
    <property type="match status" value="3"/>
</dbReference>